<comment type="caution">
    <text evidence="1">The sequence shown here is derived from an EMBL/GenBank/DDBJ whole genome shotgun (WGS) entry which is preliminary data.</text>
</comment>
<sequence>MSEPRSSALCIGVSSFGSAGVEGLPGAPRDLPFAGRMARELAELLGGFGYAATCVDDSVSAAEVGATVRKAIAEADPEGTLVVHVLSHGALAPTGLHVVGGDGGFHDSTDVDGWLKMIVNAQGRTATTLFLLDVCHGGDAARPAWLPKVSEIDSRAWVIAACGPEESAFAGRFTEAVTTVLRRLAAGELDIDESREFVPLDTLARHVRRTVNELADARGQLAQRVTASLLDMSAEVPDLRFFRNLQYDGRRRRRFSGEVDAATAPFLDDLDEALDAEHFVRRAAGRANLRTGRLAGCFSGRGRELRILAPWINLHDDVGLRVVTGSPGVGKSALLGILVCATHPRLRPHTRDIWYGVAQSPFPSDLFAAVHARQRTLAQVAASIARQLRLDVSGIEGLLAAVAHLPKPPAIVVDALDEAVDGPAIMRELLLPLAATTCADGRAVRLLVGVRPWPDFAPLREAAGDGLIDLDAVPNDLLRDDVRHYVAGLLTLDRRWDELEVSGATHTLAHAIAHTLTEQPDQQWGAFLVASLYTNHILRTHAEPIKDPAEAASLGRRVPRSLPELLDLDLATRTRLRWMRPVLTATAHALGEGMPAESIRHVAAALAGEAAPEPGEILTALDEASFYLRHSADVDGTTRYRLFHQGLADHLRDPDEAGAVFTGLLASLPGRAERYWSLAEPYLLRHMPAHAAAAGRMDELIGDAGFLVEADPATVLPELERAGDAAGPLAEVYRAAREAGLGETREQRARVLAVAAARSGDSRLARALAGVPGRGLAGTGGSWAPVWVAGRHRGSTPRVAADELVGAVAGSLLAFSCDEHGNIHRQGHMLRATDASVVGVAVGEGRLSAYIGARDGQIHLHDLATPAHWVFAPHPGPVTGMSIVDLESGLSLITSDASAVIRVIDARTGDIKPIDIGGDVRGDVVVAAVRAGNQAMAGICAANKARVWDLHSHRPAGQWLVSESDPIVALTAGEYGGRAHVVARTRTGQLSVRELGLGTRPRYVPLGLGPVIRSHASAADIIVTGGADGHVRLGTLASTVRSVVLSRHVGSVPAVACAVVGETVYVVSTSGRSVRLNSWARTDDTIREFPDWDADMEVTTLSLVHVDDRVVAVAGGGSGVMVGQWDVGEGRRTAAIKTVESEAVTAAALASSADRSVAILGTAGGTIELRPVTDDAVAVGPIPAHDDAVLSIQTHEPDGRPAVVSVGRDRTVQFRTVDDGTPLFPPIQVDHEILEMRFGQLGGRAVAALWGADFRGTLWDLPTASRTGALSTGPPPSGAAPAHGVWCDVVSGQPAVIVDGERHPLDGHQAPVVSTAVGAVDGEARVYTGDTGGVVHIWDPRTRQILDTVVVGRPIDQLVGGDDGELLIVNGGEVLALRHHRPPEPPLPAPEPPSRNPLVERYERMVEQLSADQRRASPLPSDATDAQIRSALWYTLVPPAADARAAERMLADEIGACRPGDTAPAGGTG</sequence>
<proteinExistence type="predicted"/>
<evidence type="ECO:0000313" key="1">
    <source>
        <dbReference type="EMBL" id="GFJ82246.1"/>
    </source>
</evidence>
<dbReference type="SUPFAM" id="SSF50978">
    <property type="entry name" value="WD40 repeat-like"/>
    <property type="match status" value="1"/>
</dbReference>
<dbReference type="RefSeq" id="WP_173062498.1">
    <property type="nucleotide sequence ID" value="NZ_BLPF01000002.1"/>
</dbReference>
<dbReference type="Gene3D" id="3.40.50.1460">
    <property type="match status" value="1"/>
</dbReference>
<keyword evidence="2" id="KW-1185">Reference proteome</keyword>
<dbReference type="SMART" id="SM00320">
    <property type="entry name" value="WD40"/>
    <property type="match status" value="4"/>
</dbReference>
<accession>A0A6V8KJT4</accession>
<reference evidence="1 2" key="1">
    <citation type="submission" date="2020-03" db="EMBL/GenBank/DDBJ databases">
        <title>Whole genome shotgun sequence of Phytohabitans houttuyneae NBRC 108639.</title>
        <authorList>
            <person name="Komaki H."/>
            <person name="Tamura T."/>
        </authorList>
    </citation>
    <scope>NUCLEOTIDE SEQUENCE [LARGE SCALE GENOMIC DNA]</scope>
    <source>
        <strain evidence="1 2">NBRC 108639</strain>
    </source>
</reference>
<dbReference type="InterPro" id="IPR015943">
    <property type="entry name" value="WD40/YVTN_repeat-like_dom_sf"/>
</dbReference>
<reference evidence="1 2" key="2">
    <citation type="submission" date="2020-03" db="EMBL/GenBank/DDBJ databases">
        <authorList>
            <person name="Ichikawa N."/>
            <person name="Kimura A."/>
            <person name="Kitahashi Y."/>
            <person name="Uohara A."/>
        </authorList>
    </citation>
    <scope>NUCLEOTIDE SEQUENCE [LARGE SCALE GENOMIC DNA]</scope>
    <source>
        <strain evidence="1 2">NBRC 108639</strain>
    </source>
</reference>
<gene>
    <name evidence="1" type="ORF">Phou_064260</name>
</gene>
<dbReference type="InterPro" id="IPR001680">
    <property type="entry name" value="WD40_rpt"/>
</dbReference>
<dbReference type="Gene3D" id="2.130.10.10">
    <property type="entry name" value="YVTN repeat-like/Quinoprotein amine dehydrogenase"/>
    <property type="match status" value="3"/>
</dbReference>
<evidence type="ECO:0000313" key="2">
    <source>
        <dbReference type="Proteomes" id="UP000482800"/>
    </source>
</evidence>
<name>A0A6V8KJT4_9ACTN</name>
<dbReference type="InterPro" id="IPR036322">
    <property type="entry name" value="WD40_repeat_dom_sf"/>
</dbReference>
<dbReference type="EMBL" id="BLPF01000002">
    <property type="protein sequence ID" value="GFJ82246.1"/>
    <property type="molecule type" value="Genomic_DNA"/>
</dbReference>
<dbReference type="SUPFAM" id="SSF101908">
    <property type="entry name" value="Putative isomerase YbhE"/>
    <property type="match status" value="1"/>
</dbReference>
<evidence type="ECO:0008006" key="3">
    <source>
        <dbReference type="Google" id="ProtNLM"/>
    </source>
</evidence>
<organism evidence="1 2">
    <name type="scientific">Phytohabitans houttuyneae</name>
    <dbReference type="NCBI Taxonomy" id="1076126"/>
    <lineage>
        <taxon>Bacteria</taxon>
        <taxon>Bacillati</taxon>
        <taxon>Actinomycetota</taxon>
        <taxon>Actinomycetes</taxon>
        <taxon>Micromonosporales</taxon>
        <taxon>Micromonosporaceae</taxon>
    </lineage>
</organism>
<protein>
    <recommendedName>
        <fullName evidence="3">Peptidase C14 caspase domain-containing protein</fullName>
    </recommendedName>
</protein>
<dbReference type="Proteomes" id="UP000482800">
    <property type="component" value="Unassembled WGS sequence"/>
</dbReference>